<evidence type="ECO:0000313" key="2">
    <source>
        <dbReference type="Proteomes" id="UP000789901"/>
    </source>
</evidence>
<reference evidence="1 2" key="1">
    <citation type="submission" date="2021-06" db="EMBL/GenBank/DDBJ databases">
        <authorList>
            <person name="Kallberg Y."/>
            <person name="Tangrot J."/>
            <person name="Rosling A."/>
        </authorList>
    </citation>
    <scope>NUCLEOTIDE SEQUENCE [LARGE SCALE GENOMIC DNA]</scope>
    <source>
        <strain evidence="1 2">120-4 pot B 10/14</strain>
    </source>
</reference>
<comment type="caution">
    <text evidence="1">The sequence shown here is derived from an EMBL/GenBank/DDBJ whole genome shotgun (WGS) entry which is preliminary data.</text>
</comment>
<sequence length="420" mass="48119">MWVLLEGKASAVEVDVDQKNYMTRGFNLDCLKPILYERFKVLKNVEPEDIEFFTFNDRINPIPPDITLNSLSESTTATAPLVVRYLFSTSTIIVHCNLSTSWFKSGFPHTSGIWYLVRNAAKSKFQTLQLDTVQYSFIHNENNSKLQIETEFQFNEIIADVQPNEKGKREVSISIQVTGRKAYGDWEIGEALNEFLHQRGSTMFDIRSFIIDNLLRSNPPIPEEAIVQLIAELKKRKSAFGIVNRNESTCREFISPLISTAVTHVQDETQELLLKAEEWIDGTKAYGPIEYSISIEEVLVLVQEVKKDDFEKGTAQNIAQIHSAVESRKRRIEVNPRDEEVPVVMYGIVTNALQWYFLRWTGSSDDPTVELSGPHICEFDSNTMEQVKIILSCITSILQYQVRGYDDDSKRTHIKRRCTS</sequence>
<organism evidence="1 2">
    <name type="scientific">Gigaspora margarita</name>
    <dbReference type="NCBI Taxonomy" id="4874"/>
    <lineage>
        <taxon>Eukaryota</taxon>
        <taxon>Fungi</taxon>
        <taxon>Fungi incertae sedis</taxon>
        <taxon>Mucoromycota</taxon>
        <taxon>Glomeromycotina</taxon>
        <taxon>Glomeromycetes</taxon>
        <taxon>Diversisporales</taxon>
        <taxon>Gigasporaceae</taxon>
        <taxon>Gigaspora</taxon>
    </lineage>
</organism>
<protein>
    <submittedName>
        <fullName evidence="1">31578_t:CDS:1</fullName>
    </submittedName>
</protein>
<name>A0ABN7VHB8_GIGMA</name>
<keyword evidence="2" id="KW-1185">Reference proteome</keyword>
<evidence type="ECO:0000313" key="1">
    <source>
        <dbReference type="EMBL" id="CAG8773236.1"/>
    </source>
</evidence>
<dbReference type="EMBL" id="CAJVQB010015225">
    <property type="protein sequence ID" value="CAG8773236.1"/>
    <property type="molecule type" value="Genomic_DNA"/>
</dbReference>
<dbReference type="Proteomes" id="UP000789901">
    <property type="component" value="Unassembled WGS sequence"/>
</dbReference>
<proteinExistence type="predicted"/>
<gene>
    <name evidence="1" type="ORF">GMARGA_LOCUS18764</name>
</gene>
<accession>A0ABN7VHB8</accession>